<dbReference type="PANTHER" id="PTHR46383:SF1">
    <property type="entry name" value="ASPARTATE AMINOTRANSFERASE"/>
    <property type="match status" value="1"/>
</dbReference>
<evidence type="ECO:0000259" key="6">
    <source>
        <dbReference type="Pfam" id="PF00155"/>
    </source>
</evidence>
<evidence type="ECO:0000256" key="4">
    <source>
        <dbReference type="ARBA" id="ARBA00022679"/>
    </source>
</evidence>
<organism evidence="7 8">
    <name type="scientific">Flaviaesturariibacter amylovorans</name>
    <dbReference type="NCBI Taxonomy" id="1084520"/>
    <lineage>
        <taxon>Bacteria</taxon>
        <taxon>Pseudomonadati</taxon>
        <taxon>Bacteroidota</taxon>
        <taxon>Chitinophagia</taxon>
        <taxon>Chitinophagales</taxon>
        <taxon>Chitinophagaceae</taxon>
        <taxon>Flaviaestuariibacter</taxon>
    </lineage>
</organism>
<evidence type="ECO:0000313" key="8">
    <source>
        <dbReference type="Proteomes" id="UP001501725"/>
    </source>
</evidence>
<evidence type="ECO:0000256" key="2">
    <source>
        <dbReference type="ARBA" id="ARBA00007441"/>
    </source>
</evidence>
<dbReference type="InterPro" id="IPR015421">
    <property type="entry name" value="PyrdxlP-dep_Trfase_major"/>
</dbReference>
<dbReference type="CDD" id="cd00609">
    <property type="entry name" value="AAT_like"/>
    <property type="match status" value="1"/>
</dbReference>
<keyword evidence="4" id="KW-0808">Transferase</keyword>
<evidence type="ECO:0000313" key="7">
    <source>
        <dbReference type="EMBL" id="GAA4340419.1"/>
    </source>
</evidence>
<dbReference type="Gene3D" id="3.40.640.10">
    <property type="entry name" value="Type I PLP-dependent aspartate aminotransferase-like (Major domain)"/>
    <property type="match status" value="1"/>
</dbReference>
<dbReference type="Pfam" id="PF00155">
    <property type="entry name" value="Aminotran_1_2"/>
    <property type="match status" value="1"/>
</dbReference>
<keyword evidence="5" id="KW-0663">Pyridoxal phosphate</keyword>
<dbReference type="Proteomes" id="UP001501725">
    <property type="component" value="Unassembled WGS sequence"/>
</dbReference>
<dbReference type="InterPro" id="IPR015422">
    <property type="entry name" value="PyrdxlP-dep_Trfase_small"/>
</dbReference>
<protein>
    <submittedName>
        <fullName evidence="7">Pyridoxal phosphate-dependent aminotransferase</fullName>
    </submittedName>
</protein>
<evidence type="ECO:0000256" key="5">
    <source>
        <dbReference type="ARBA" id="ARBA00022898"/>
    </source>
</evidence>
<sequence length="419" mass="46396">MKLSHLSETLIGSEIVKLGGEIRERIRQGETIYNFTVGDFDPAIFPIPKELENEIVEAYRQHFTNYPIAEGNLDLREAIIRFHQEFQGGLSYAPDEVLVASGGRPLIYALYRAICDKGDKVIYAAPSWNNNHYTHFIGGEHVIVEATAESNFMPTAADLAPHLPGAVLLALCSPQNPTGTTFRPEELKAICELVVAENKRRGESEKKLYVLFDQMYWQLTYGAIEHCDPVSLVPGMRDYTVFVDAVSKVFAATGVRVGWSLGPAFILNKMKAILSHVGAWAPMAEQKAVARYLAQPEAIRSYLAGFKREIEERLRRIYEGFEALKQEGLPVDAVAPEAAIYLTIKIDGVGRTTPAGAVLQNQSEVTSYILNEAKLAVVPFYAFGAPKGSPWYRLSVGTCRKEEIGEMIGKLGTALRGLR</sequence>
<reference evidence="8" key="1">
    <citation type="journal article" date="2019" name="Int. J. Syst. Evol. Microbiol.">
        <title>The Global Catalogue of Microorganisms (GCM) 10K type strain sequencing project: providing services to taxonomists for standard genome sequencing and annotation.</title>
        <authorList>
            <consortium name="The Broad Institute Genomics Platform"/>
            <consortium name="The Broad Institute Genome Sequencing Center for Infectious Disease"/>
            <person name="Wu L."/>
            <person name="Ma J."/>
        </authorList>
    </citation>
    <scope>NUCLEOTIDE SEQUENCE [LARGE SCALE GENOMIC DNA]</scope>
    <source>
        <strain evidence="8">JCM 17919</strain>
    </source>
</reference>
<keyword evidence="8" id="KW-1185">Reference proteome</keyword>
<comment type="cofactor">
    <cofactor evidence="1">
        <name>pyridoxal 5'-phosphate</name>
        <dbReference type="ChEBI" id="CHEBI:597326"/>
    </cofactor>
</comment>
<evidence type="ECO:0000256" key="3">
    <source>
        <dbReference type="ARBA" id="ARBA00022576"/>
    </source>
</evidence>
<dbReference type="GO" id="GO:0008483">
    <property type="term" value="F:transaminase activity"/>
    <property type="evidence" value="ECO:0007669"/>
    <property type="project" value="UniProtKB-KW"/>
</dbReference>
<feature type="domain" description="Aminotransferase class I/classII large" evidence="6">
    <location>
        <begin position="33"/>
        <end position="410"/>
    </location>
</feature>
<accession>A0ABP8HK03</accession>
<proteinExistence type="inferred from homology"/>
<dbReference type="PANTHER" id="PTHR46383">
    <property type="entry name" value="ASPARTATE AMINOTRANSFERASE"/>
    <property type="match status" value="1"/>
</dbReference>
<comment type="caution">
    <text evidence="7">The sequence shown here is derived from an EMBL/GenBank/DDBJ whole genome shotgun (WGS) entry which is preliminary data.</text>
</comment>
<comment type="similarity">
    <text evidence="2">Belongs to the class-I pyridoxal-phosphate-dependent aminotransferase family.</text>
</comment>
<evidence type="ECO:0000256" key="1">
    <source>
        <dbReference type="ARBA" id="ARBA00001933"/>
    </source>
</evidence>
<dbReference type="EMBL" id="BAABGY010000014">
    <property type="protein sequence ID" value="GAA4340419.1"/>
    <property type="molecule type" value="Genomic_DNA"/>
</dbReference>
<dbReference type="InterPro" id="IPR050596">
    <property type="entry name" value="AspAT/PAT-like"/>
</dbReference>
<dbReference type="InterPro" id="IPR015424">
    <property type="entry name" value="PyrdxlP-dep_Trfase"/>
</dbReference>
<dbReference type="RefSeq" id="WP_345257448.1">
    <property type="nucleotide sequence ID" value="NZ_BAABGY010000014.1"/>
</dbReference>
<keyword evidence="3 7" id="KW-0032">Aminotransferase</keyword>
<dbReference type="InterPro" id="IPR004839">
    <property type="entry name" value="Aminotransferase_I/II_large"/>
</dbReference>
<dbReference type="SUPFAM" id="SSF53383">
    <property type="entry name" value="PLP-dependent transferases"/>
    <property type="match status" value="1"/>
</dbReference>
<name>A0ABP8HK03_9BACT</name>
<dbReference type="Gene3D" id="3.90.1150.10">
    <property type="entry name" value="Aspartate Aminotransferase, domain 1"/>
    <property type="match status" value="1"/>
</dbReference>
<gene>
    <name evidence="7" type="ORF">GCM10023184_38090</name>
</gene>